<proteinExistence type="predicted"/>
<comment type="caution">
    <text evidence="2">The sequence shown here is derived from an EMBL/GenBank/DDBJ whole genome shotgun (WGS) entry which is preliminary data.</text>
</comment>
<evidence type="ECO:0000313" key="2">
    <source>
        <dbReference type="EMBL" id="KAK0643858.1"/>
    </source>
</evidence>
<feature type="domain" description="DUF8212" evidence="1">
    <location>
        <begin position="153"/>
        <end position="179"/>
    </location>
</feature>
<sequence>MDKTSSAELSEAINSQWQWFKGAVVCYVYLEDVDCEPDDRAGVFVRLEQCRWLTRGWTLQELIAPTHAVFFDARWRRIGTKIGLSHDLERITGVPSSLLQGNRDSHTPTDYSVAERMSWAANRRTTRPEDMAYCLLGVFDVHMPILYGEGGPRAFRRLQRKILKSTNDQSLLAWTDLREDRGAPAVGGVFADSPAAFTGTLWEGASILAGDSGGSIFKQRMDHSNIGLTAWMPLIESLSERVVFAALNCQIQHEGEPRSNPWMVLWRTGSGSFLRINLLRGMLNPSQIMSPALPLPPAEMVCVEDRPGTRHTQAPGDWELGRSVGILLAFPAGKQAFKKVASFPPPDDEDDEASAVGIFRLCRTAEDYYHGILAFEDSTTTTRMPPKRLCLFFARSKNYGKRDANGKWCWTCRVLPSVNVSLGELRDVSVSELGKICPEDGLFRAPVQETSLWRGVDQLGSTVVRIDHHSPVVHGTERGALNIASVVFDHPGGIDDVSPLSFLARELAV</sequence>
<protein>
    <recommendedName>
        <fullName evidence="1">DUF8212 domain-containing protein</fullName>
    </recommendedName>
</protein>
<dbReference type="Pfam" id="PF26640">
    <property type="entry name" value="DUF8212"/>
    <property type="match status" value="1"/>
</dbReference>
<gene>
    <name evidence="2" type="ORF">B0T16DRAFT_416734</name>
</gene>
<dbReference type="AlphaFoldDB" id="A0AA39Y0Q4"/>
<accession>A0AA39Y0Q4</accession>
<evidence type="ECO:0000313" key="3">
    <source>
        <dbReference type="Proteomes" id="UP001174936"/>
    </source>
</evidence>
<dbReference type="PANTHER" id="PTHR10622">
    <property type="entry name" value="HET DOMAIN-CONTAINING PROTEIN"/>
    <property type="match status" value="1"/>
</dbReference>
<keyword evidence="3" id="KW-1185">Reference proteome</keyword>
<dbReference type="PANTHER" id="PTHR10622:SF10">
    <property type="entry name" value="HET DOMAIN-CONTAINING PROTEIN"/>
    <property type="match status" value="1"/>
</dbReference>
<dbReference type="EMBL" id="JAULSV010000005">
    <property type="protein sequence ID" value="KAK0643858.1"/>
    <property type="molecule type" value="Genomic_DNA"/>
</dbReference>
<name>A0AA39Y0Q4_9PEZI</name>
<reference evidence="2" key="1">
    <citation type="submission" date="2023-06" db="EMBL/GenBank/DDBJ databases">
        <title>Genome-scale phylogeny and comparative genomics of the fungal order Sordariales.</title>
        <authorList>
            <consortium name="Lawrence Berkeley National Laboratory"/>
            <person name="Hensen N."/>
            <person name="Bonometti L."/>
            <person name="Westerberg I."/>
            <person name="Brannstrom I.O."/>
            <person name="Guillou S."/>
            <person name="Cros-Aarteil S."/>
            <person name="Calhoun S."/>
            <person name="Haridas S."/>
            <person name="Kuo A."/>
            <person name="Mondo S."/>
            <person name="Pangilinan J."/>
            <person name="Riley R."/>
            <person name="Labutti K."/>
            <person name="Andreopoulos B."/>
            <person name="Lipzen A."/>
            <person name="Chen C."/>
            <person name="Yanf M."/>
            <person name="Daum C."/>
            <person name="Ng V."/>
            <person name="Clum A."/>
            <person name="Steindorff A."/>
            <person name="Ohm R."/>
            <person name="Martin F."/>
            <person name="Silar P."/>
            <person name="Natvig D."/>
            <person name="Lalanne C."/>
            <person name="Gautier V."/>
            <person name="Ament-Velasquez S.L."/>
            <person name="Kruys A."/>
            <person name="Hutchinson M.I."/>
            <person name="Powell A.J."/>
            <person name="Barry K."/>
            <person name="Miller A.N."/>
            <person name="Grigoriev I.V."/>
            <person name="Debuchy R."/>
            <person name="Gladieux P."/>
            <person name="Thoren M.H."/>
            <person name="Johannesson H."/>
        </authorList>
    </citation>
    <scope>NUCLEOTIDE SEQUENCE</scope>
    <source>
        <strain evidence="2">SMH2532-1</strain>
    </source>
</reference>
<dbReference type="Proteomes" id="UP001174936">
    <property type="component" value="Unassembled WGS sequence"/>
</dbReference>
<dbReference type="InterPro" id="IPR058525">
    <property type="entry name" value="DUF8212"/>
</dbReference>
<organism evidence="2 3">
    <name type="scientific">Cercophora newfieldiana</name>
    <dbReference type="NCBI Taxonomy" id="92897"/>
    <lineage>
        <taxon>Eukaryota</taxon>
        <taxon>Fungi</taxon>
        <taxon>Dikarya</taxon>
        <taxon>Ascomycota</taxon>
        <taxon>Pezizomycotina</taxon>
        <taxon>Sordariomycetes</taxon>
        <taxon>Sordariomycetidae</taxon>
        <taxon>Sordariales</taxon>
        <taxon>Lasiosphaeriaceae</taxon>
        <taxon>Cercophora</taxon>
    </lineage>
</organism>
<evidence type="ECO:0000259" key="1">
    <source>
        <dbReference type="Pfam" id="PF26640"/>
    </source>
</evidence>